<evidence type="ECO:0008006" key="4">
    <source>
        <dbReference type="Google" id="ProtNLM"/>
    </source>
</evidence>
<evidence type="ECO:0000313" key="3">
    <source>
        <dbReference type="Proteomes" id="UP000193642"/>
    </source>
</evidence>
<proteinExistence type="predicted"/>
<dbReference type="Proteomes" id="UP000193642">
    <property type="component" value="Unassembled WGS sequence"/>
</dbReference>
<evidence type="ECO:0000256" key="1">
    <source>
        <dbReference type="SAM" id="MobiDB-lite"/>
    </source>
</evidence>
<accession>A0A1Y2C888</accession>
<dbReference type="EMBL" id="MCGO01000026">
    <property type="protein sequence ID" value="ORY43094.1"/>
    <property type="molecule type" value="Genomic_DNA"/>
</dbReference>
<dbReference type="AlphaFoldDB" id="A0A1Y2C888"/>
<feature type="region of interest" description="Disordered" evidence="1">
    <location>
        <begin position="121"/>
        <end position="146"/>
    </location>
</feature>
<name>A0A1Y2C888_9FUNG</name>
<feature type="compositionally biased region" description="Basic residues" evidence="1">
    <location>
        <begin position="304"/>
        <end position="314"/>
    </location>
</feature>
<feature type="compositionally biased region" description="Low complexity" evidence="1">
    <location>
        <begin position="234"/>
        <end position="257"/>
    </location>
</feature>
<dbReference type="InterPro" id="IPR007175">
    <property type="entry name" value="Rpr2/Snm1/Rpp21"/>
</dbReference>
<dbReference type="OrthoDB" id="10380595at2759"/>
<gene>
    <name evidence="2" type="ORF">BCR33DRAFT_717829</name>
</gene>
<dbReference type="GO" id="GO:0006396">
    <property type="term" value="P:RNA processing"/>
    <property type="evidence" value="ECO:0007669"/>
    <property type="project" value="InterPro"/>
</dbReference>
<organism evidence="2 3">
    <name type="scientific">Rhizoclosmatium globosum</name>
    <dbReference type="NCBI Taxonomy" id="329046"/>
    <lineage>
        <taxon>Eukaryota</taxon>
        <taxon>Fungi</taxon>
        <taxon>Fungi incertae sedis</taxon>
        <taxon>Chytridiomycota</taxon>
        <taxon>Chytridiomycota incertae sedis</taxon>
        <taxon>Chytridiomycetes</taxon>
        <taxon>Chytridiales</taxon>
        <taxon>Chytriomycetaceae</taxon>
        <taxon>Rhizoclosmatium</taxon>
    </lineage>
</organism>
<dbReference type="Pfam" id="PF04032">
    <property type="entry name" value="Rpr2"/>
    <property type="match status" value="1"/>
</dbReference>
<evidence type="ECO:0000313" key="2">
    <source>
        <dbReference type="EMBL" id="ORY43094.1"/>
    </source>
</evidence>
<keyword evidence="3" id="KW-1185">Reference proteome</keyword>
<feature type="compositionally biased region" description="Basic and acidic residues" evidence="1">
    <location>
        <begin position="286"/>
        <end position="303"/>
    </location>
</feature>
<feature type="compositionally biased region" description="Polar residues" evidence="1">
    <location>
        <begin position="196"/>
        <end position="233"/>
    </location>
</feature>
<feature type="compositionally biased region" description="Gly residues" evidence="1">
    <location>
        <begin position="127"/>
        <end position="140"/>
    </location>
</feature>
<reference evidence="2 3" key="1">
    <citation type="submission" date="2016-07" db="EMBL/GenBank/DDBJ databases">
        <title>Pervasive Adenine N6-methylation of Active Genes in Fungi.</title>
        <authorList>
            <consortium name="DOE Joint Genome Institute"/>
            <person name="Mondo S.J."/>
            <person name="Dannebaum R.O."/>
            <person name="Kuo R.C."/>
            <person name="Labutti K."/>
            <person name="Haridas S."/>
            <person name="Kuo A."/>
            <person name="Salamov A."/>
            <person name="Ahrendt S.R."/>
            <person name="Lipzen A."/>
            <person name="Sullivan W."/>
            <person name="Andreopoulos W.B."/>
            <person name="Clum A."/>
            <person name="Lindquist E."/>
            <person name="Daum C."/>
            <person name="Ramamoorthy G.K."/>
            <person name="Gryganskyi A."/>
            <person name="Culley D."/>
            <person name="Magnuson J.K."/>
            <person name="James T.Y."/>
            <person name="O'Malley M.A."/>
            <person name="Stajich J.E."/>
            <person name="Spatafora J.W."/>
            <person name="Visel A."/>
            <person name="Grigoriev I.V."/>
        </authorList>
    </citation>
    <scope>NUCLEOTIDE SEQUENCE [LARGE SCALE GENOMIC DNA]</scope>
    <source>
        <strain evidence="2 3">JEL800</strain>
    </source>
</reference>
<protein>
    <recommendedName>
        <fullName evidence="4">Rpr2-domain-containing protein</fullName>
    </recommendedName>
</protein>
<feature type="region of interest" description="Disordered" evidence="1">
    <location>
        <begin position="175"/>
        <end position="331"/>
    </location>
</feature>
<comment type="caution">
    <text evidence="2">The sequence shown here is derived from an EMBL/GenBank/DDBJ whole genome shotgun (WGS) entry which is preliminary data.</text>
</comment>
<sequence length="331" mass="34686">MTDFVYQANLWETPIAGATPQHLLLAAHLFHASAPSLSRHFSRMSGYGGGSAESSLAESAANALRRIVCSVCGAVFVPGSNCSAKLVSVDVEKGKSKDKKANKSKEVTGIWSRTIALNLNKARSRPSGGGGGGGGGGFGDNSGMILEDDPDAETLINRVHYKCSVCSSLTVMEGAAKRDRDAAVGGSRKRPKQSHQPHQPLLQTQFGGSATQALPGKQTSGNQKSQQGNTKPLPSSSKPGTTSNTPNTNTNSVTLPTAMKVGVSSIQSQPKSKKQVNTIVSANATKPKEVASPKLDPKQEKANKLKKMLQKTKASKGDDSKGGFDVNDFLL</sequence>